<dbReference type="SMART" id="SM00034">
    <property type="entry name" value="CLECT"/>
    <property type="match status" value="1"/>
</dbReference>
<feature type="compositionally biased region" description="Basic residues" evidence="1">
    <location>
        <begin position="184"/>
        <end position="194"/>
    </location>
</feature>
<organism evidence="3 4">
    <name type="scientific">Polyangium fumosum</name>
    <dbReference type="NCBI Taxonomy" id="889272"/>
    <lineage>
        <taxon>Bacteria</taxon>
        <taxon>Pseudomonadati</taxon>
        <taxon>Myxococcota</taxon>
        <taxon>Polyangia</taxon>
        <taxon>Polyangiales</taxon>
        <taxon>Polyangiaceae</taxon>
        <taxon>Polyangium</taxon>
    </lineage>
</organism>
<dbReference type="CDD" id="cd00037">
    <property type="entry name" value="CLECT"/>
    <property type="match status" value="1"/>
</dbReference>
<dbReference type="AlphaFoldDB" id="A0A4U1JG79"/>
<dbReference type="Pfam" id="PF00059">
    <property type="entry name" value="Lectin_C"/>
    <property type="match status" value="1"/>
</dbReference>
<evidence type="ECO:0000256" key="1">
    <source>
        <dbReference type="SAM" id="MobiDB-lite"/>
    </source>
</evidence>
<feature type="compositionally biased region" description="Basic residues" evidence="1">
    <location>
        <begin position="36"/>
        <end position="61"/>
    </location>
</feature>
<dbReference type="Gene3D" id="3.10.100.10">
    <property type="entry name" value="Mannose-Binding Protein A, subunit A"/>
    <property type="match status" value="1"/>
</dbReference>
<dbReference type="InterPro" id="IPR001304">
    <property type="entry name" value="C-type_lectin-like"/>
</dbReference>
<protein>
    <recommendedName>
        <fullName evidence="2">C-type lectin domain-containing protein</fullName>
    </recommendedName>
</protein>
<feature type="compositionally biased region" description="Basic and acidic residues" evidence="1">
    <location>
        <begin position="15"/>
        <end position="30"/>
    </location>
</feature>
<keyword evidence="4" id="KW-1185">Reference proteome</keyword>
<dbReference type="InterPro" id="IPR016186">
    <property type="entry name" value="C-type_lectin-like/link_sf"/>
</dbReference>
<feature type="compositionally biased region" description="Basic residues" evidence="1">
    <location>
        <begin position="208"/>
        <end position="233"/>
    </location>
</feature>
<dbReference type="InterPro" id="IPR016187">
    <property type="entry name" value="CTDL_fold"/>
</dbReference>
<dbReference type="InterPro" id="IPR050111">
    <property type="entry name" value="C-type_lectin/snaclec_domain"/>
</dbReference>
<dbReference type="EMBL" id="SSMQ01000007">
    <property type="protein sequence ID" value="TKD10275.1"/>
    <property type="molecule type" value="Genomic_DNA"/>
</dbReference>
<evidence type="ECO:0000259" key="2">
    <source>
        <dbReference type="PROSITE" id="PS50041"/>
    </source>
</evidence>
<evidence type="ECO:0000313" key="3">
    <source>
        <dbReference type="EMBL" id="TKD10275.1"/>
    </source>
</evidence>
<reference evidence="3 4" key="1">
    <citation type="submission" date="2019-04" db="EMBL/GenBank/DDBJ databases">
        <authorList>
            <person name="Li Y."/>
            <person name="Wang J."/>
        </authorList>
    </citation>
    <scope>NUCLEOTIDE SEQUENCE [LARGE SCALE GENOMIC DNA]</scope>
    <source>
        <strain evidence="3 4">DSM 14668</strain>
    </source>
</reference>
<feature type="region of interest" description="Disordered" evidence="1">
    <location>
        <begin position="334"/>
        <end position="358"/>
    </location>
</feature>
<dbReference type="SUPFAM" id="SSF56436">
    <property type="entry name" value="C-type lectin-like"/>
    <property type="match status" value="1"/>
</dbReference>
<dbReference type="PROSITE" id="PS50041">
    <property type="entry name" value="C_TYPE_LECTIN_2"/>
    <property type="match status" value="1"/>
</dbReference>
<feature type="compositionally biased region" description="Basic and acidic residues" evidence="1">
    <location>
        <begin position="143"/>
        <end position="152"/>
    </location>
</feature>
<proteinExistence type="predicted"/>
<dbReference type="OrthoDB" id="500962at2"/>
<dbReference type="PANTHER" id="PTHR22803">
    <property type="entry name" value="MANNOSE, PHOSPHOLIPASE, LECTIN RECEPTOR RELATED"/>
    <property type="match status" value="1"/>
</dbReference>
<feature type="compositionally biased region" description="Basic residues" evidence="1">
    <location>
        <begin position="261"/>
        <end position="274"/>
    </location>
</feature>
<sequence length="494" mass="53109">MADGRGALSRGMPQVRREPEARRGRRDALEPGRLSGKNRAHRERMGRVPGRRLCRARKRAGRARDGRARAGRGPRAQAHTARDHRAVGRKIAKRGDPQRRAGPRARVMGDGRARGPGQTRGRGPGRGQTSLPRGAGGARGRSHAGDDNHSGADGRPASAAAAARKTPFEFEGLGAQDRGDRAGRRGRRVRRRGLGARNAGHCAERRLGRPLHRGQPLRRDRRRPAQRGTHARRRGDGGDPRGRARGGGRARPLPDGAGGHARARRRGNGGIRRGARGRRCVLRIQRQTGRPRGRPFWWLGLFVLGQALGCNALAGIEEGVLALCQDGTRIDQTGCQGTAGGSGGSSGTGGEPSCQSCPDPDDTCPLPWQWRSPTTGSCYLHHGNERDWNTAREHCLKLGGDLAALSTAEEFWYVASVVSGDVWIGGTDAQQEGAFSWSNGEPWGFTAWKDALPGDQGNKQDCVMLSASPGTAAFFDDRGCGEKRGFLCEMSPPP</sequence>
<feature type="domain" description="C-type lectin" evidence="2">
    <location>
        <begin position="374"/>
        <end position="489"/>
    </location>
</feature>
<name>A0A4U1JG79_9BACT</name>
<feature type="compositionally biased region" description="Gly residues" evidence="1">
    <location>
        <begin position="337"/>
        <end position="350"/>
    </location>
</feature>
<comment type="caution">
    <text evidence="3">The sequence shown here is derived from an EMBL/GenBank/DDBJ whole genome shotgun (WGS) entry which is preliminary data.</text>
</comment>
<dbReference type="Proteomes" id="UP000309215">
    <property type="component" value="Unassembled WGS sequence"/>
</dbReference>
<evidence type="ECO:0000313" key="4">
    <source>
        <dbReference type="Proteomes" id="UP000309215"/>
    </source>
</evidence>
<gene>
    <name evidence="3" type="ORF">E8A74_09035</name>
</gene>
<feature type="region of interest" description="Disordered" evidence="1">
    <location>
        <begin position="1"/>
        <end position="274"/>
    </location>
</feature>
<accession>A0A4U1JG79</accession>